<proteinExistence type="predicted"/>
<evidence type="ECO:0000313" key="1">
    <source>
        <dbReference type="EMBL" id="KAG4422462.1"/>
    </source>
</evidence>
<organism evidence="1 2">
    <name type="scientific">Cadophora malorum</name>
    <dbReference type="NCBI Taxonomy" id="108018"/>
    <lineage>
        <taxon>Eukaryota</taxon>
        <taxon>Fungi</taxon>
        <taxon>Dikarya</taxon>
        <taxon>Ascomycota</taxon>
        <taxon>Pezizomycotina</taxon>
        <taxon>Leotiomycetes</taxon>
        <taxon>Helotiales</taxon>
        <taxon>Ploettnerulaceae</taxon>
        <taxon>Cadophora</taxon>
    </lineage>
</organism>
<accession>A0A8H7WCS6</accession>
<reference evidence="1" key="1">
    <citation type="submission" date="2021-02" db="EMBL/GenBank/DDBJ databases">
        <title>Genome sequence Cadophora malorum strain M34.</title>
        <authorList>
            <person name="Stefanovic E."/>
            <person name="Vu D."/>
            <person name="Scully C."/>
            <person name="Dijksterhuis J."/>
            <person name="Roader J."/>
            <person name="Houbraken J."/>
        </authorList>
    </citation>
    <scope>NUCLEOTIDE SEQUENCE</scope>
    <source>
        <strain evidence="1">M34</strain>
    </source>
</reference>
<dbReference type="PANTHER" id="PTHR31644">
    <property type="entry name" value="TRANSCRIPTIONAL ACTIVATOR ARO80-RELATED"/>
    <property type="match status" value="1"/>
</dbReference>
<comment type="caution">
    <text evidence="1">The sequence shown here is derived from an EMBL/GenBank/DDBJ whole genome shotgun (WGS) entry which is preliminary data.</text>
</comment>
<dbReference type="EMBL" id="JAFJYH010000048">
    <property type="protein sequence ID" value="KAG4422462.1"/>
    <property type="molecule type" value="Genomic_DNA"/>
</dbReference>
<dbReference type="PANTHER" id="PTHR31644:SF3">
    <property type="entry name" value="ZN(II)2CYS6 TRANSCRIPTION FACTOR (EUROFUNG)"/>
    <property type="match status" value="1"/>
</dbReference>
<dbReference type="GO" id="GO:0000981">
    <property type="term" value="F:DNA-binding transcription factor activity, RNA polymerase II-specific"/>
    <property type="evidence" value="ECO:0007669"/>
    <property type="project" value="TreeGrafter"/>
</dbReference>
<evidence type="ECO:0000313" key="2">
    <source>
        <dbReference type="Proteomes" id="UP000664132"/>
    </source>
</evidence>
<gene>
    <name evidence="1" type="ORF">IFR04_004363</name>
</gene>
<dbReference type="OrthoDB" id="2262349at2759"/>
<dbReference type="GO" id="GO:0005634">
    <property type="term" value="C:nucleus"/>
    <property type="evidence" value="ECO:0007669"/>
    <property type="project" value="TreeGrafter"/>
</dbReference>
<protein>
    <submittedName>
        <fullName evidence="1">Uncharacterized protein</fullName>
    </submittedName>
</protein>
<keyword evidence="2" id="KW-1185">Reference proteome</keyword>
<dbReference type="GO" id="GO:0009074">
    <property type="term" value="P:aromatic amino acid family catabolic process"/>
    <property type="evidence" value="ECO:0007669"/>
    <property type="project" value="TreeGrafter"/>
</dbReference>
<sequence length="345" mass="37142">MSGAMITARAVLHGRAITTEVESGLTCIGNAVSTLSGNGGCVIIGGDSTILESTATDSTAEDSTATGTSSTSTAGAALITQAPALFIGAAAIAYAAIFVAIKDLPKPFEDILYIEYHYVKAYVNSLSIQAVVERALARGVNNPNGDQGDLFQSYIDPEDCNFINEVTTSSRYILQRATAVVQSGTLKYTPMRILLRVASASLFLLKSISLGDRNVDLQVSLHILDESNAALRATPLNDMDVASRYATLLERHTARFRKNFTVARQPAFGFPMPSYPINPEMEGTLSSQYGASGLYDAQRLPENGLYGWSAQPFDPSIAPFVIEGDQMYFGFDDNSLDFLWNTPAW</sequence>
<dbReference type="Proteomes" id="UP000664132">
    <property type="component" value="Unassembled WGS sequence"/>
</dbReference>
<dbReference type="AlphaFoldDB" id="A0A8H7WCS6"/>
<name>A0A8H7WCS6_9HELO</name>
<dbReference type="GO" id="GO:0045944">
    <property type="term" value="P:positive regulation of transcription by RNA polymerase II"/>
    <property type="evidence" value="ECO:0007669"/>
    <property type="project" value="TreeGrafter"/>
</dbReference>
<dbReference type="InterPro" id="IPR052780">
    <property type="entry name" value="AAA_Catabolism_Regulators"/>
</dbReference>